<name>A0A7Y0L4I0_9FIRM</name>
<dbReference type="EMBL" id="JABBVZ010000042">
    <property type="protein sequence ID" value="NMP23172.1"/>
    <property type="molecule type" value="Genomic_DNA"/>
</dbReference>
<dbReference type="Proteomes" id="UP000533476">
    <property type="component" value="Unassembled WGS sequence"/>
</dbReference>
<sequence>MATQSYDNRRMSTRQFVVDTWQAIIEGRIDRLVLDPSRLQPDDWAPLLWAASEYHLPVELSFSGTRRDGDGHFAFVGEVDDGPPHTSCLRWGNNWWEVWHHDVPLSISPRASWILRAISTTGVNSPVSLVEINRQLSLWGQPFVRESNFRSGVRAVRGRIGPSHIITVPQRGYLWKSCKV</sequence>
<accession>A0A7Y0L4I0</accession>
<keyword evidence="2" id="KW-1185">Reference proteome</keyword>
<dbReference type="RefSeq" id="WP_169100211.1">
    <property type="nucleotide sequence ID" value="NZ_JABBVZ010000042.1"/>
</dbReference>
<evidence type="ECO:0000313" key="2">
    <source>
        <dbReference type="Proteomes" id="UP000533476"/>
    </source>
</evidence>
<organism evidence="1 2">
    <name type="scientific">Sulfobacillus harzensis</name>
    <dbReference type="NCBI Taxonomy" id="2729629"/>
    <lineage>
        <taxon>Bacteria</taxon>
        <taxon>Bacillati</taxon>
        <taxon>Bacillota</taxon>
        <taxon>Clostridia</taxon>
        <taxon>Eubacteriales</taxon>
        <taxon>Clostridiales Family XVII. Incertae Sedis</taxon>
        <taxon>Sulfobacillus</taxon>
    </lineage>
</organism>
<gene>
    <name evidence="1" type="ORF">HIJ39_12555</name>
</gene>
<evidence type="ECO:0000313" key="1">
    <source>
        <dbReference type="EMBL" id="NMP23172.1"/>
    </source>
</evidence>
<comment type="caution">
    <text evidence="1">The sequence shown here is derived from an EMBL/GenBank/DDBJ whole genome shotgun (WGS) entry which is preliminary data.</text>
</comment>
<protein>
    <submittedName>
        <fullName evidence="1">Uncharacterized protein</fullName>
    </submittedName>
</protein>
<proteinExistence type="predicted"/>
<dbReference type="AlphaFoldDB" id="A0A7Y0L4I0"/>
<reference evidence="1 2" key="1">
    <citation type="submission" date="2020-04" db="EMBL/GenBank/DDBJ databases">
        <authorList>
            <person name="Zhang R."/>
            <person name="Schippers A."/>
        </authorList>
    </citation>
    <scope>NUCLEOTIDE SEQUENCE [LARGE SCALE GENOMIC DNA]</scope>
    <source>
        <strain evidence="1 2">DSM 109850</strain>
    </source>
</reference>